<name>A0AAU8BAH2_9VIRU</name>
<proteinExistence type="predicted"/>
<protein>
    <submittedName>
        <fullName evidence="1">Uncharacterized protein</fullName>
    </submittedName>
</protein>
<evidence type="ECO:0000313" key="1">
    <source>
        <dbReference type="EMBL" id="XCD08481.1"/>
    </source>
</evidence>
<reference evidence="1" key="1">
    <citation type="submission" date="2024-03" db="EMBL/GenBank/DDBJ databases">
        <title>Diverse circular DNA viruses in blood, oral, and fecal samples of captive lemurs.</title>
        <authorList>
            <person name="Paietta E.N."/>
            <person name="Kraberger S."/>
            <person name="Lund M.C."/>
            <person name="Custer J.M."/>
            <person name="Vargas K.M."/>
            <person name="Ehmke E.E."/>
            <person name="Yoder A.D."/>
            <person name="Varsani A."/>
        </authorList>
    </citation>
    <scope>NUCLEOTIDE SEQUENCE</scope>
    <source>
        <strain evidence="1">Duke_30FF_1465</strain>
    </source>
</reference>
<organism evidence="1">
    <name type="scientific">Dulem virus 205</name>
    <dbReference type="NCBI Taxonomy" id="3145682"/>
    <lineage>
        <taxon>Viruses</taxon>
        <taxon>Monodnaviria</taxon>
        <taxon>Sangervirae</taxon>
        <taxon>Phixviricota</taxon>
        <taxon>Malgrandaviricetes</taxon>
        <taxon>Petitvirales</taxon>
        <taxon>Microviridae</taxon>
        <taxon>Microvirus</taxon>
    </lineage>
</organism>
<dbReference type="EMBL" id="PP511878">
    <property type="protein sequence ID" value="XCD08481.1"/>
    <property type="molecule type" value="Genomic_DNA"/>
</dbReference>
<accession>A0AAU8BAH2</accession>
<sequence length="88" mass="10303">MVSDTGGQKMSMKYLRTLKGREWTDEDGNLYIAMKIPNSEFYDVFTYTVNAKYNGYMWCCTEIWRNICITYGGIDKKSDTIKSRKEAK</sequence>